<reference evidence="2" key="1">
    <citation type="submission" date="2020-05" db="EMBL/GenBank/DDBJ databases">
        <authorList>
            <person name="Chiriac C."/>
            <person name="Salcher M."/>
            <person name="Ghai R."/>
            <person name="Kavagutti S V."/>
        </authorList>
    </citation>
    <scope>NUCLEOTIDE SEQUENCE</scope>
</reference>
<protein>
    <submittedName>
        <fullName evidence="2">Unannotated protein</fullName>
    </submittedName>
</protein>
<evidence type="ECO:0000256" key="1">
    <source>
        <dbReference type="SAM" id="MobiDB-lite"/>
    </source>
</evidence>
<name>A0A6J7AS36_9ZZZZ</name>
<evidence type="ECO:0000313" key="2">
    <source>
        <dbReference type="EMBL" id="CAB4835258.1"/>
    </source>
</evidence>
<accession>A0A6J7AS36</accession>
<dbReference type="AlphaFoldDB" id="A0A6J7AS36"/>
<sequence length="143" mass="15297">MLYQIGDTGSSEVGVEDAIVVVRLVGEPLDLLGPTVVAGVRIDCNNPYTRFRGAGEHNRAAPTETADLDDRVAVARAGRCPEQALGLIGTHPAIDIFDCFQQLLVRTVLSHPTYTPSPNTTIHARPRACNHRSDKKISSGAAP</sequence>
<dbReference type="EMBL" id="CAFAAV010000299">
    <property type="protein sequence ID" value="CAB4835258.1"/>
    <property type="molecule type" value="Genomic_DNA"/>
</dbReference>
<gene>
    <name evidence="2" type="ORF">UFOPK3099_02714</name>
</gene>
<organism evidence="2">
    <name type="scientific">freshwater metagenome</name>
    <dbReference type="NCBI Taxonomy" id="449393"/>
    <lineage>
        <taxon>unclassified sequences</taxon>
        <taxon>metagenomes</taxon>
        <taxon>ecological metagenomes</taxon>
    </lineage>
</organism>
<feature type="region of interest" description="Disordered" evidence="1">
    <location>
        <begin position="114"/>
        <end position="143"/>
    </location>
</feature>
<proteinExistence type="predicted"/>